<dbReference type="AlphaFoldDB" id="A0A225VCX4"/>
<proteinExistence type="predicted"/>
<accession>A0A225VCX4</accession>
<reference evidence="2" key="1">
    <citation type="submission" date="2017-03" db="EMBL/GenBank/DDBJ databases">
        <title>Phytopthora megakarya and P. palmivora, two closely related causual agents of cacao black pod achieved similar genome size and gene model numbers by different mechanisms.</title>
        <authorList>
            <person name="Ali S."/>
            <person name="Shao J."/>
            <person name="Larry D.J."/>
            <person name="Kronmiller B."/>
            <person name="Shen D."/>
            <person name="Strem M.D."/>
            <person name="Melnick R.L."/>
            <person name="Guiltinan M.J."/>
            <person name="Tyler B.M."/>
            <person name="Meinhardt L.W."/>
            <person name="Bailey B.A."/>
        </authorList>
    </citation>
    <scope>NUCLEOTIDE SEQUENCE [LARGE SCALE GENOMIC DNA]</scope>
    <source>
        <strain evidence="2">zdho120</strain>
    </source>
</reference>
<organism evidence="1 2">
    <name type="scientific">Phytophthora megakarya</name>
    <dbReference type="NCBI Taxonomy" id="4795"/>
    <lineage>
        <taxon>Eukaryota</taxon>
        <taxon>Sar</taxon>
        <taxon>Stramenopiles</taxon>
        <taxon>Oomycota</taxon>
        <taxon>Peronosporomycetes</taxon>
        <taxon>Peronosporales</taxon>
        <taxon>Peronosporaceae</taxon>
        <taxon>Phytophthora</taxon>
    </lineage>
</organism>
<name>A0A225VCX4_9STRA</name>
<dbReference type="Proteomes" id="UP000198211">
    <property type="component" value="Unassembled WGS sequence"/>
</dbReference>
<keyword evidence="2" id="KW-1185">Reference proteome</keyword>
<dbReference type="EMBL" id="NBNE01005648">
    <property type="protein sequence ID" value="OWZ03225.1"/>
    <property type="molecule type" value="Genomic_DNA"/>
</dbReference>
<comment type="caution">
    <text evidence="1">The sequence shown here is derived from an EMBL/GenBank/DDBJ whole genome shotgun (WGS) entry which is preliminary data.</text>
</comment>
<evidence type="ECO:0000313" key="2">
    <source>
        <dbReference type="Proteomes" id="UP000198211"/>
    </source>
</evidence>
<gene>
    <name evidence="1" type="ORF">PHMEG_00025081</name>
</gene>
<evidence type="ECO:0000313" key="1">
    <source>
        <dbReference type="EMBL" id="OWZ03225.1"/>
    </source>
</evidence>
<protein>
    <submittedName>
        <fullName evidence="1">Uncharacterized protein</fullName>
    </submittedName>
</protein>
<sequence>MVCRRLSEPSQLITVASKFVRSCGAYSRILKTTISVLYEKHSDILYFKIALVKGRITEYCDAINSAGSLFDCCWGFSDGTKQYISC</sequence>